<feature type="non-terminal residue" evidence="9">
    <location>
        <position position="256"/>
    </location>
</feature>
<dbReference type="PANTHER" id="PTHR22930:SF284">
    <property type="entry name" value="DDE TNP4 DOMAIN-CONTAINING PROTEIN"/>
    <property type="match status" value="1"/>
</dbReference>
<keyword evidence="4" id="KW-0540">Nuclease</keyword>
<keyword evidence="7" id="KW-0539">Nucleus</keyword>
<evidence type="ECO:0000256" key="2">
    <source>
        <dbReference type="ARBA" id="ARBA00004123"/>
    </source>
</evidence>
<evidence type="ECO:0000256" key="7">
    <source>
        <dbReference type="ARBA" id="ARBA00023242"/>
    </source>
</evidence>
<evidence type="ECO:0000259" key="8">
    <source>
        <dbReference type="Pfam" id="PF13359"/>
    </source>
</evidence>
<dbReference type="EMBL" id="CAACVG010007072">
    <property type="protein sequence ID" value="VEN43487.1"/>
    <property type="molecule type" value="Genomic_DNA"/>
</dbReference>
<keyword evidence="5" id="KW-0479">Metal-binding</keyword>
<keyword evidence="10" id="KW-1185">Reference proteome</keyword>
<dbReference type="Proteomes" id="UP000410492">
    <property type="component" value="Unassembled WGS sequence"/>
</dbReference>
<dbReference type="GO" id="GO:0005634">
    <property type="term" value="C:nucleus"/>
    <property type="evidence" value="ECO:0007669"/>
    <property type="project" value="UniProtKB-SubCell"/>
</dbReference>
<dbReference type="AlphaFoldDB" id="A0A653C6G5"/>
<dbReference type="InterPro" id="IPR045249">
    <property type="entry name" value="HARBI1-like"/>
</dbReference>
<evidence type="ECO:0000256" key="3">
    <source>
        <dbReference type="ARBA" id="ARBA00006958"/>
    </source>
</evidence>
<comment type="cofactor">
    <cofactor evidence="1">
        <name>a divalent metal cation</name>
        <dbReference type="ChEBI" id="CHEBI:60240"/>
    </cofactor>
</comment>
<proteinExistence type="inferred from homology"/>
<dbReference type="GO" id="GO:0046872">
    <property type="term" value="F:metal ion binding"/>
    <property type="evidence" value="ECO:0007669"/>
    <property type="project" value="UniProtKB-KW"/>
</dbReference>
<dbReference type="InterPro" id="IPR027806">
    <property type="entry name" value="HARBI1_dom"/>
</dbReference>
<dbReference type="GO" id="GO:0016787">
    <property type="term" value="F:hydrolase activity"/>
    <property type="evidence" value="ECO:0007669"/>
    <property type="project" value="UniProtKB-KW"/>
</dbReference>
<reference evidence="9 10" key="1">
    <citation type="submission" date="2019-01" db="EMBL/GenBank/DDBJ databases">
        <authorList>
            <person name="Sayadi A."/>
        </authorList>
    </citation>
    <scope>NUCLEOTIDE SEQUENCE [LARGE SCALE GENOMIC DNA]</scope>
</reference>
<comment type="subcellular location">
    <subcellularLocation>
        <location evidence="2">Nucleus</location>
    </subcellularLocation>
</comment>
<protein>
    <recommendedName>
        <fullName evidence="8">DDE Tnp4 domain-containing protein</fullName>
    </recommendedName>
</protein>
<accession>A0A653C6G5</accession>
<dbReference type="GO" id="GO:0004518">
    <property type="term" value="F:nuclease activity"/>
    <property type="evidence" value="ECO:0007669"/>
    <property type="project" value="UniProtKB-KW"/>
</dbReference>
<feature type="domain" description="DDE Tnp4" evidence="8">
    <location>
        <begin position="45"/>
        <end position="169"/>
    </location>
</feature>
<dbReference type="Pfam" id="PF13359">
    <property type="entry name" value="DDE_Tnp_4"/>
    <property type="match status" value="1"/>
</dbReference>
<evidence type="ECO:0000256" key="1">
    <source>
        <dbReference type="ARBA" id="ARBA00001968"/>
    </source>
</evidence>
<dbReference type="PANTHER" id="PTHR22930">
    <property type="match status" value="1"/>
</dbReference>
<evidence type="ECO:0000313" key="10">
    <source>
        <dbReference type="Proteomes" id="UP000410492"/>
    </source>
</evidence>
<evidence type="ECO:0000313" key="9">
    <source>
        <dbReference type="EMBL" id="VEN43487.1"/>
    </source>
</evidence>
<name>A0A653C6G5_CALMS</name>
<evidence type="ECO:0000256" key="5">
    <source>
        <dbReference type="ARBA" id="ARBA00022723"/>
    </source>
</evidence>
<evidence type="ECO:0000256" key="6">
    <source>
        <dbReference type="ARBA" id="ARBA00022801"/>
    </source>
</evidence>
<sequence>MQAIGPSRYGERCEASVFPRTEEEWKTIAQTYEQKWNFPHCLGAVDGKHINIVPPPNSGSFYWNYKGRHSIVLMAIVNANYEFIMCGCGTNGRVSDGGVIENTLFYDKLMDGTLQLPSSCKTDDSNEPLSYVFIGDEAFALRDNFLKPFSQKELNRERRIFNYRLSRARRCPDLWHHRDAYWIAEVQLHCFLDALGGGAASIAKAVNDAKASQAQLAEQKRHNIALESVRKAVNGKGFYLAPFKKTSNKVAPSCND</sequence>
<organism evidence="9 10">
    <name type="scientific">Callosobruchus maculatus</name>
    <name type="common">Southern cowpea weevil</name>
    <name type="synonym">Pulse bruchid</name>
    <dbReference type="NCBI Taxonomy" id="64391"/>
    <lineage>
        <taxon>Eukaryota</taxon>
        <taxon>Metazoa</taxon>
        <taxon>Ecdysozoa</taxon>
        <taxon>Arthropoda</taxon>
        <taxon>Hexapoda</taxon>
        <taxon>Insecta</taxon>
        <taxon>Pterygota</taxon>
        <taxon>Neoptera</taxon>
        <taxon>Endopterygota</taxon>
        <taxon>Coleoptera</taxon>
        <taxon>Polyphaga</taxon>
        <taxon>Cucujiformia</taxon>
        <taxon>Chrysomeloidea</taxon>
        <taxon>Chrysomelidae</taxon>
        <taxon>Bruchinae</taxon>
        <taxon>Bruchini</taxon>
        <taxon>Callosobruchus</taxon>
    </lineage>
</organism>
<gene>
    <name evidence="9" type="ORF">CALMAC_LOCUS6619</name>
</gene>
<keyword evidence="6" id="KW-0378">Hydrolase</keyword>
<comment type="similarity">
    <text evidence="3">Belongs to the HARBI1 family.</text>
</comment>
<evidence type="ECO:0000256" key="4">
    <source>
        <dbReference type="ARBA" id="ARBA00022722"/>
    </source>
</evidence>
<dbReference type="OrthoDB" id="2668416at2759"/>